<dbReference type="SMART" id="SM00267">
    <property type="entry name" value="GGDEF"/>
    <property type="match status" value="1"/>
</dbReference>
<gene>
    <name evidence="5" type="ORF">SAMN02745885_01783</name>
</gene>
<dbReference type="PROSITE" id="PS51831">
    <property type="entry name" value="HD"/>
    <property type="match status" value="1"/>
</dbReference>
<keyword evidence="6" id="KW-1185">Reference proteome</keyword>
<dbReference type="PROSITE" id="PS51832">
    <property type="entry name" value="HD_GYP"/>
    <property type="match status" value="1"/>
</dbReference>
<dbReference type="CDD" id="cd01949">
    <property type="entry name" value="GGDEF"/>
    <property type="match status" value="1"/>
</dbReference>
<organism evidence="5 6">
    <name type="scientific">Carboxydocella sporoproducens DSM 16521</name>
    <dbReference type="NCBI Taxonomy" id="1121270"/>
    <lineage>
        <taxon>Bacteria</taxon>
        <taxon>Bacillati</taxon>
        <taxon>Bacillota</taxon>
        <taxon>Clostridia</taxon>
        <taxon>Eubacteriales</taxon>
        <taxon>Clostridiales Family XVI. Incertae Sedis</taxon>
        <taxon>Carboxydocella</taxon>
    </lineage>
</organism>
<dbReference type="Pfam" id="PF13487">
    <property type="entry name" value="HD_5"/>
    <property type="match status" value="1"/>
</dbReference>
<dbReference type="InterPro" id="IPR000160">
    <property type="entry name" value="GGDEF_dom"/>
</dbReference>
<evidence type="ECO:0000313" key="6">
    <source>
        <dbReference type="Proteomes" id="UP000189933"/>
    </source>
</evidence>
<dbReference type="AlphaFoldDB" id="A0A1T4QS77"/>
<dbReference type="InterPro" id="IPR006675">
    <property type="entry name" value="HDIG_dom"/>
</dbReference>
<dbReference type="Gene3D" id="3.30.70.270">
    <property type="match status" value="1"/>
</dbReference>
<proteinExistence type="predicted"/>
<dbReference type="OrthoDB" id="9798833at2"/>
<dbReference type="PANTHER" id="PTHR43155:SF2">
    <property type="entry name" value="CYCLIC DI-GMP PHOSPHODIESTERASE PA4108"/>
    <property type="match status" value="1"/>
</dbReference>
<dbReference type="InterPro" id="IPR037522">
    <property type="entry name" value="HD_GYP_dom"/>
</dbReference>
<dbReference type="InterPro" id="IPR029787">
    <property type="entry name" value="Nucleotide_cyclase"/>
</dbReference>
<dbReference type="PROSITE" id="PS50887">
    <property type="entry name" value="GGDEF"/>
    <property type="match status" value="1"/>
</dbReference>
<dbReference type="RefSeq" id="WP_159071892.1">
    <property type="nucleotide sequence ID" value="NZ_FUXM01000021.1"/>
</dbReference>
<keyword evidence="1" id="KW-0812">Transmembrane</keyword>
<dbReference type="CDD" id="cd00077">
    <property type="entry name" value="HDc"/>
    <property type="match status" value="1"/>
</dbReference>
<evidence type="ECO:0000256" key="1">
    <source>
        <dbReference type="SAM" id="Phobius"/>
    </source>
</evidence>
<name>A0A1T4QS77_9FIRM</name>
<dbReference type="SUPFAM" id="SSF55073">
    <property type="entry name" value="Nucleotide cyclase"/>
    <property type="match status" value="1"/>
</dbReference>
<accession>A0A1T4QS77</accession>
<dbReference type="EMBL" id="FUXM01000021">
    <property type="protein sequence ID" value="SKA06580.1"/>
    <property type="molecule type" value="Genomic_DNA"/>
</dbReference>
<evidence type="ECO:0000259" key="3">
    <source>
        <dbReference type="PROSITE" id="PS51831"/>
    </source>
</evidence>
<keyword evidence="1" id="KW-0472">Membrane</keyword>
<dbReference type="InterPro" id="IPR043128">
    <property type="entry name" value="Rev_trsase/Diguanyl_cyclase"/>
</dbReference>
<dbReference type="Pfam" id="PF00990">
    <property type="entry name" value="GGDEF"/>
    <property type="match status" value="1"/>
</dbReference>
<feature type="domain" description="HD" evidence="3">
    <location>
        <begin position="373"/>
        <end position="495"/>
    </location>
</feature>
<dbReference type="SUPFAM" id="SSF109604">
    <property type="entry name" value="HD-domain/PDEase-like"/>
    <property type="match status" value="1"/>
</dbReference>
<feature type="transmembrane region" description="Helical" evidence="1">
    <location>
        <begin position="108"/>
        <end position="126"/>
    </location>
</feature>
<feature type="domain" description="HD-GYP" evidence="4">
    <location>
        <begin position="351"/>
        <end position="544"/>
    </location>
</feature>
<evidence type="ECO:0000259" key="2">
    <source>
        <dbReference type="PROSITE" id="PS50887"/>
    </source>
</evidence>
<reference evidence="6" key="1">
    <citation type="submission" date="2017-02" db="EMBL/GenBank/DDBJ databases">
        <authorList>
            <person name="Varghese N."/>
            <person name="Submissions S."/>
        </authorList>
    </citation>
    <scope>NUCLEOTIDE SEQUENCE [LARGE SCALE GENOMIC DNA]</scope>
    <source>
        <strain evidence="6">DSM 16521</strain>
    </source>
</reference>
<feature type="transmembrane region" description="Helical" evidence="1">
    <location>
        <begin position="34"/>
        <end position="54"/>
    </location>
</feature>
<dbReference type="InterPro" id="IPR006674">
    <property type="entry name" value="HD_domain"/>
</dbReference>
<dbReference type="InterPro" id="IPR003607">
    <property type="entry name" value="HD/PDEase_dom"/>
</dbReference>
<feature type="transmembrane region" description="Helical" evidence="1">
    <location>
        <begin position="66"/>
        <end position="81"/>
    </location>
</feature>
<dbReference type="Proteomes" id="UP000189933">
    <property type="component" value="Unassembled WGS sequence"/>
</dbReference>
<evidence type="ECO:0000313" key="5">
    <source>
        <dbReference type="EMBL" id="SKA06580.1"/>
    </source>
</evidence>
<evidence type="ECO:0000259" key="4">
    <source>
        <dbReference type="PROSITE" id="PS51832"/>
    </source>
</evidence>
<protein>
    <submittedName>
        <fullName evidence="5">Diguanylate cyclase (GGDEF) domain-containing protein/HDIG domain-containing protein</fullName>
    </submittedName>
</protein>
<dbReference type="NCBIfam" id="TIGR00277">
    <property type="entry name" value="HDIG"/>
    <property type="match status" value="1"/>
</dbReference>
<dbReference type="Gene3D" id="1.10.3210.10">
    <property type="entry name" value="Hypothetical protein af1432"/>
    <property type="match status" value="1"/>
</dbReference>
<dbReference type="PANTHER" id="PTHR43155">
    <property type="entry name" value="CYCLIC DI-GMP PHOSPHODIESTERASE PA4108-RELATED"/>
    <property type="match status" value="1"/>
</dbReference>
<sequence>MAHENFGKTLIEFKVGVFLFAFLSYVAFIGSSSISWNLILAMLLVISYNFLIYFTWNHNLLQRSRYLIIFGEIVLFGYLMLSSQGNAYFQPLFYLVITTYAIRFGARFGLLTALTGWLAVIVTGISQEGDLPLLLSKPETGILQGSIWALIGWFVGKIMESRHKLQESYQKLTTIMKIDHITGVYSYRYIQQFLAEEILKARQKHEQLSIIRISIDGFQPIVDGYGQEVTQQILKTVGELIQENIRGKDKVGRYGEDEFIVLLPGSDSFDALDVGEKIRIAVRNHSYPFEDEKLRITVSLGIATFPKDAEDMDNLLYRANQTLFRARHLRRDRVCLSSITIDEVQNKIKKAGTALAENIPTLVALIDAKDVNTCGHSERVTKYAVAMARKLGFTEKELERLQYGALLHDIGKINVEEHILDKPGSLNEDEIYSIRNHPAFGANFLASIDYLQMVTPLVLYHHERWDGSGYPEGLKGEEIPLGARIIAIADSYDAMVSERPYKKPLQPAAAWDEIKNCAGTCFDPALVEVFCQVVDRETGQIKPA</sequence>
<dbReference type="NCBIfam" id="TIGR00254">
    <property type="entry name" value="GGDEF"/>
    <property type="match status" value="1"/>
</dbReference>
<feature type="domain" description="GGDEF" evidence="2">
    <location>
        <begin position="206"/>
        <end position="339"/>
    </location>
</feature>
<dbReference type="SMART" id="SM00471">
    <property type="entry name" value="HDc"/>
    <property type="match status" value="1"/>
</dbReference>
<feature type="transmembrane region" description="Helical" evidence="1">
    <location>
        <begin position="9"/>
        <end position="28"/>
    </location>
</feature>
<keyword evidence="1" id="KW-1133">Transmembrane helix</keyword>